<keyword evidence="3" id="KW-0808">Transferase</keyword>
<keyword evidence="5" id="KW-0378">Hydrolase</keyword>
<comment type="similarity">
    <text evidence="2 10">Belongs to the purine nucleoside phosphorylase YfiH/LACC1 family.</text>
</comment>
<dbReference type="InterPro" id="IPR038371">
    <property type="entry name" value="Cu_polyphenol_OxRdtase_sf"/>
</dbReference>
<dbReference type="EMBL" id="LUKE01000001">
    <property type="protein sequence ID" value="KYG66599.1"/>
    <property type="molecule type" value="Genomic_DNA"/>
</dbReference>
<protein>
    <recommendedName>
        <fullName evidence="10">Purine nucleoside phosphorylase</fullName>
    </recommendedName>
</protein>
<dbReference type="AlphaFoldDB" id="A0A150WQM4"/>
<evidence type="ECO:0000256" key="10">
    <source>
        <dbReference type="RuleBase" id="RU361274"/>
    </source>
</evidence>
<dbReference type="GO" id="GO:0005507">
    <property type="term" value="F:copper ion binding"/>
    <property type="evidence" value="ECO:0007669"/>
    <property type="project" value="TreeGrafter"/>
</dbReference>
<evidence type="ECO:0000256" key="1">
    <source>
        <dbReference type="ARBA" id="ARBA00000553"/>
    </source>
</evidence>
<evidence type="ECO:0000313" key="12">
    <source>
        <dbReference type="Proteomes" id="UP000075320"/>
    </source>
</evidence>
<dbReference type="InterPro" id="IPR011324">
    <property type="entry name" value="Cytotoxic_necrot_fac-like_cat"/>
</dbReference>
<comment type="catalytic activity">
    <reaction evidence="8">
        <text>adenosine + phosphate = alpha-D-ribose 1-phosphate + adenine</text>
        <dbReference type="Rhea" id="RHEA:27642"/>
        <dbReference type="ChEBI" id="CHEBI:16335"/>
        <dbReference type="ChEBI" id="CHEBI:16708"/>
        <dbReference type="ChEBI" id="CHEBI:43474"/>
        <dbReference type="ChEBI" id="CHEBI:57720"/>
        <dbReference type="EC" id="2.4.2.1"/>
    </reaction>
    <physiologicalReaction direction="left-to-right" evidence="8">
        <dbReference type="Rhea" id="RHEA:27643"/>
    </physiologicalReaction>
</comment>
<comment type="catalytic activity">
    <reaction evidence="7">
        <text>adenosine + H2O + H(+) = inosine + NH4(+)</text>
        <dbReference type="Rhea" id="RHEA:24408"/>
        <dbReference type="ChEBI" id="CHEBI:15377"/>
        <dbReference type="ChEBI" id="CHEBI:15378"/>
        <dbReference type="ChEBI" id="CHEBI:16335"/>
        <dbReference type="ChEBI" id="CHEBI:17596"/>
        <dbReference type="ChEBI" id="CHEBI:28938"/>
        <dbReference type="EC" id="3.5.4.4"/>
    </reaction>
    <physiologicalReaction direction="left-to-right" evidence="7">
        <dbReference type="Rhea" id="RHEA:24409"/>
    </physiologicalReaction>
</comment>
<dbReference type="GO" id="GO:0017061">
    <property type="term" value="F:S-methyl-5-thioadenosine phosphorylase activity"/>
    <property type="evidence" value="ECO:0007669"/>
    <property type="project" value="UniProtKB-EC"/>
</dbReference>
<keyword evidence="12" id="KW-1185">Reference proteome</keyword>
<gene>
    <name evidence="11" type="ORF">AZI86_06020</name>
</gene>
<dbReference type="PANTHER" id="PTHR30616">
    <property type="entry name" value="UNCHARACTERIZED PROTEIN YFIH"/>
    <property type="match status" value="1"/>
</dbReference>
<evidence type="ECO:0000256" key="4">
    <source>
        <dbReference type="ARBA" id="ARBA00022723"/>
    </source>
</evidence>
<proteinExistence type="inferred from homology"/>
<evidence type="ECO:0000313" key="11">
    <source>
        <dbReference type="EMBL" id="KYG66599.1"/>
    </source>
</evidence>
<dbReference type="InterPro" id="IPR003730">
    <property type="entry name" value="Cu_polyphenol_OxRdtase"/>
</dbReference>
<evidence type="ECO:0000256" key="5">
    <source>
        <dbReference type="ARBA" id="ARBA00022801"/>
    </source>
</evidence>
<keyword evidence="4" id="KW-0479">Metal-binding</keyword>
<dbReference type="OrthoDB" id="4279at2"/>
<dbReference type="PANTHER" id="PTHR30616:SF2">
    <property type="entry name" value="PURINE NUCLEOSIDE PHOSPHORYLASE LACC1"/>
    <property type="match status" value="1"/>
</dbReference>
<comment type="catalytic activity">
    <reaction evidence="9">
        <text>S-methyl-5'-thioadenosine + phosphate = 5-(methylsulfanyl)-alpha-D-ribose 1-phosphate + adenine</text>
        <dbReference type="Rhea" id="RHEA:11852"/>
        <dbReference type="ChEBI" id="CHEBI:16708"/>
        <dbReference type="ChEBI" id="CHEBI:17509"/>
        <dbReference type="ChEBI" id="CHEBI:43474"/>
        <dbReference type="ChEBI" id="CHEBI:58533"/>
        <dbReference type="EC" id="2.4.2.28"/>
    </reaction>
    <physiologicalReaction direction="left-to-right" evidence="9">
        <dbReference type="Rhea" id="RHEA:11853"/>
    </physiologicalReaction>
</comment>
<sequence length="232" mass="26023">MNLTETAWGYELKTEEITILFGAMKAQTADLRKAFPDLKLTRLKQIHSDAILETHPLSPDYEILGDAHWTKAKNLALGVITADCVPVFLFDSKTKIIAGIHAGWRGVASKIIPKTIEKLSAQSSAPQDLQVFIGPHIQKNSFEIGIDVRDQILSSLGPLSPDERHEYFDDISKDKVLLDLHKVVLTQLNQSGVSPENTHSLYIDTVKDSRFHSYRRDKEKAGRQVSFICRTS</sequence>
<name>A0A150WQM4_BDEBC</name>
<comment type="caution">
    <text evidence="11">The sequence shown here is derived from an EMBL/GenBank/DDBJ whole genome shotgun (WGS) entry which is preliminary data.</text>
</comment>
<evidence type="ECO:0000256" key="9">
    <source>
        <dbReference type="ARBA" id="ARBA00049893"/>
    </source>
</evidence>
<evidence type="ECO:0000256" key="7">
    <source>
        <dbReference type="ARBA" id="ARBA00047989"/>
    </source>
</evidence>
<dbReference type="Proteomes" id="UP000075320">
    <property type="component" value="Unassembled WGS sequence"/>
</dbReference>
<dbReference type="Gene3D" id="3.60.140.10">
    <property type="entry name" value="CNF1/YfiH-like putative cysteine hydrolases"/>
    <property type="match status" value="1"/>
</dbReference>
<evidence type="ECO:0000256" key="3">
    <source>
        <dbReference type="ARBA" id="ARBA00022679"/>
    </source>
</evidence>
<dbReference type="SUPFAM" id="SSF64438">
    <property type="entry name" value="CNF1/YfiH-like putative cysteine hydrolases"/>
    <property type="match status" value="1"/>
</dbReference>
<dbReference type="Pfam" id="PF02578">
    <property type="entry name" value="Cu-oxidase_4"/>
    <property type="match status" value="1"/>
</dbReference>
<dbReference type="RefSeq" id="WP_061834163.1">
    <property type="nucleotide sequence ID" value="NZ_LUKE01000001.1"/>
</dbReference>
<reference evidence="11 12" key="1">
    <citation type="submission" date="2016-03" db="EMBL/GenBank/DDBJ databases">
        <authorList>
            <person name="Ploux O."/>
        </authorList>
    </citation>
    <scope>NUCLEOTIDE SEQUENCE [LARGE SCALE GENOMIC DNA]</scope>
    <source>
        <strain evidence="11 12">R0</strain>
    </source>
</reference>
<evidence type="ECO:0000256" key="2">
    <source>
        <dbReference type="ARBA" id="ARBA00007353"/>
    </source>
</evidence>
<keyword evidence="6" id="KW-0862">Zinc</keyword>
<organism evidence="11 12">
    <name type="scientific">Bdellovibrio bacteriovorus</name>
    <dbReference type="NCBI Taxonomy" id="959"/>
    <lineage>
        <taxon>Bacteria</taxon>
        <taxon>Pseudomonadati</taxon>
        <taxon>Bdellovibrionota</taxon>
        <taxon>Bdellovibrionia</taxon>
        <taxon>Bdellovibrionales</taxon>
        <taxon>Pseudobdellovibrionaceae</taxon>
        <taxon>Bdellovibrio</taxon>
    </lineage>
</organism>
<accession>A0A150WQM4</accession>
<evidence type="ECO:0000256" key="8">
    <source>
        <dbReference type="ARBA" id="ARBA00048968"/>
    </source>
</evidence>
<comment type="catalytic activity">
    <reaction evidence="1">
        <text>inosine + phosphate = alpha-D-ribose 1-phosphate + hypoxanthine</text>
        <dbReference type="Rhea" id="RHEA:27646"/>
        <dbReference type="ChEBI" id="CHEBI:17368"/>
        <dbReference type="ChEBI" id="CHEBI:17596"/>
        <dbReference type="ChEBI" id="CHEBI:43474"/>
        <dbReference type="ChEBI" id="CHEBI:57720"/>
        <dbReference type="EC" id="2.4.2.1"/>
    </reaction>
    <physiologicalReaction direction="left-to-right" evidence="1">
        <dbReference type="Rhea" id="RHEA:27647"/>
    </physiologicalReaction>
</comment>
<dbReference type="CDD" id="cd16833">
    <property type="entry name" value="YfiH"/>
    <property type="match status" value="1"/>
</dbReference>
<evidence type="ECO:0000256" key="6">
    <source>
        <dbReference type="ARBA" id="ARBA00022833"/>
    </source>
</evidence>
<dbReference type="GO" id="GO:0016787">
    <property type="term" value="F:hydrolase activity"/>
    <property type="evidence" value="ECO:0007669"/>
    <property type="project" value="UniProtKB-KW"/>
</dbReference>
<dbReference type="NCBIfam" id="TIGR00726">
    <property type="entry name" value="peptidoglycan editing factor PgeF"/>
    <property type="match status" value="1"/>
</dbReference>